<comment type="caution">
    <text evidence="4">Lacks conserved residue(s) required for the propagation of feature annotation.</text>
</comment>
<feature type="binding site" evidence="4 6">
    <location>
        <position position="111"/>
    </location>
    <ligand>
        <name>substrate</name>
    </ligand>
</feature>
<comment type="subunit">
    <text evidence="4">Homodimer.</text>
</comment>
<dbReference type="Proteomes" id="UP000245380">
    <property type="component" value="Unassembled WGS sequence"/>
</dbReference>
<evidence type="ECO:0000259" key="8">
    <source>
        <dbReference type="Pfam" id="PF01416"/>
    </source>
</evidence>
<dbReference type="RefSeq" id="WP_109429238.1">
    <property type="nucleotide sequence ID" value="NZ_MPDK01000002.1"/>
</dbReference>
<dbReference type="GO" id="GO:0003723">
    <property type="term" value="F:RNA binding"/>
    <property type="evidence" value="ECO:0007669"/>
    <property type="project" value="InterPro"/>
</dbReference>
<dbReference type="SUPFAM" id="SSF55120">
    <property type="entry name" value="Pseudouridine synthase"/>
    <property type="match status" value="1"/>
</dbReference>
<comment type="function">
    <text evidence="4">Formation of pseudouridine at positions 38, 39 and 40 in the anticodon stem and loop of transfer RNAs.</text>
</comment>
<dbReference type="EMBL" id="MPDK01000002">
    <property type="protein sequence ID" value="PWI58645.1"/>
    <property type="molecule type" value="Genomic_DNA"/>
</dbReference>
<dbReference type="PANTHER" id="PTHR11142:SF0">
    <property type="entry name" value="TRNA PSEUDOURIDINE SYNTHASE-LIKE 1"/>
    <property type="match status" value="1"/>
</dbReference>
<evidence type="ECO:0000256" key="7">
    <source>
        <dbReference type="RuleBase" id="RU003792"/>
    </source>
</evidence>
<evidence type="ECO:0000256" key="2">
    <source>
        <dbReference type="ARBA" id="ARBA00022694"/>
    </source>
</evidence>
<name>A0A2U3DBK7_SULT2</name>
<feature type="active site" description="Nucleophile" evidence="4 5">
    <location>
        <position position="52"/>
    </location>
</feature>
<sequence length="257" mass="29411">MQKVKCVVSYEGTHFHGFARQPRLRTVQGEIERVFEELFAYPVETVGASRTDAGVHARAQVFHFALPKYRIAIEKLPYICARRFPVDLALQSATFVDDGFDARRSVLWKTYRYTIVMRRVPDVFLRRYALHEPQPLDLDAMRDASVHLLGEHDFSSFCAAKAQQASKIRTVHRIHFAHDEQTSRLDIDITGNGFLHHMVRIIVGTLLEVGKGQLQSEDVERILHLRDRRAAGPTAPAHGLCLRHIEYPNMLDSLDDV</sequence>
<dbReference type="PANTHER" id="PTHR11142">
    <property type="entry name" value="PSEUDOURIDYLATE SYNTHASE"/>
    <property type="match status" value="1"/>
</dbReference>
<comment type="similarity">
    <text evidence="1 4 7">Belongs to the tRNA pseudouridine synthase TruA family.</text>
</comment>
<evidence type="ECO:0000313" key="9">
    <source>
        <dbReference type="EMBL" id="PWI58645.1"/>
    </source>
</evidence>
<dbReference type="AlphaFoldDB" id="A0A2U3DBK7"/>
<evidence type="ECO:0000256" key="3">
    <source>
        <dbReference type="ARBA" id="ARBA00023235"/>
    </source>
</evidence>
<comment type="catalytic activity">
    <reaction evidence="4 7">
        <text>uridine(38/39/40) in tRNA = pseudouridine(38/39/40) in tRNA</text>
        <dbReference type="Rhea" id="RHEA:22376"/>
        <dbReference type="Rhea" id="RHEA-COMP:10085"/>
        <dbReference type="Rhea" id="RHEA-COMP:10087"/>
        <dbReference type="ChEBI" id="CHEBI:65314"/>
        <dbReference type="ChEBI" id="CHEBI:65315"/>
        <dbReference type="EC" id="5.4.99.12"/>
    </reaction>
</comment>
<dbReference type="InterPro" id="IPR020094">
    <property type="entry name" value="TruA/RsuA/RluB/E/F_N"/>
</dbReference>
<keyword evidence="2 4" id="KW-0819">tRNA processing</keyword>
<dbReference type="NCBIfam" id="TIGR00071">
    <property type="entry name" value="hisT_truA"/>
    <property type="match status" value="1"/>
</dbReference>
<dbReference type="Pfam" id="PF01416">
    <property type="entry name" value="PseudoU_synth_1"/>
    <property type="match status" value="2"/>
</dbReference>
<proteinExistence type="inferred from homology"/>
<gene>
    <name evidence="4" type="primary">truA</name>
    <name evidence="9" type="ORF">BM613_00660</name>
</gene>
<dbReference type="GO" id="GO:0031119">
    <property type="term" value="P:tRNA pseudouridine synthesis"/>
    <property type="evidence" value="ECO:0007669"/>
    <property type="project" value="UniProtKB-UniRule"/>
</dbReference>
<dbReference type="HAMAP" id="MF_00171">
    <property type="entry name" value="TruA"/>
    <property type="match status" value="1"/>
</dbReference>
<feature type="domain" description="Pseudouridine synthase I TruA alpha/beta" evidence="8">
    <location>
        <begin position="144"/>
        <end position="248"/>
    </location>
</feature>
<dbReference type="CDD" id="cd02570">
    <property type="entry name" value="PseudoU_synth_EcTruA"/>
    <property type="match status" value="1"/>
</dbReference>
<dbReference type="Gene3D" id="3.30.70.660">
    <property type="entry name" value="Pseudouridine synthase I, catalytic domain, C-terminal subdomain"/>
    <property type="match status" value="1"/>
</dbReference>
<evidence type="ECO:0000256" key="1">
    <source>
        <dbReference type="ARBA" id="ARBA00009375"/>
    </source>
</evidence>
<evidence type="ECO:0000256" key="6">
    <source>
        <dbReference type="PIRSR" id="PIRSR001430-2"/>
    </source>
</evidence>
<dbReference type="InterPro" id="IPR020103">
    <property type="entry name" value="PsdUridine_synth_cat_dom_sf"/>
</dbReference>
<organism evidence="9 10">
    <name type="scientific">Sulfoacidibacillus thermotolerans</name>
    <name type="common">Acidibacillus sulfuroxidans</name>
    <dbReference type="NCBI Taxonomy" id="1765684"/>
    <lineage>
        <taxon>Bacteria</taxon>
        <taxon>Bacillati</taxon>
        <taxon>Bacillota</taxon>
        <taxon>Bacilli</taxon>
        <taxon>Bacillales</taxon>
        <taxon>Alicyclobacillaceae</taxon>
        <taxon>Sulfoacidibacillus</taxon>
    </lineage>
</organism>
<dbReference type="PIRSF" id="PIRSF001430">
    <property type="entry name" value="tRNA_psdUrid_synth"/>
    <property type="match status" value="1"/>
</dbReference>
<keyword evidence="10" id="KW-1185">Reference proteome</keyword>
<reference evidence="9 10" key="1">
    <citation type="submission" date="2016-11" db="EMBL/GenBank/DDBJ databases">
        <title>Comparative genomics of Acidibacillus ferroxidans species.</title>
        <authorList>
            <person name="Oliveira G."/>
            <person name="Nunes G."/>
            <person name="Oliveira R."/>
            <person name="Araujo F."/>
            <person name="Salim A."/>
            <person name="Scholte L."/>
            <person name="Morais D."/>
            <person name="Nancucheo I."/>
            <person name="Johnson D.B."/>
            <person name="Grail B."/>
            <person name="Bittencourt J."/>
            <person name="Valadares R."/>
        </authorList>
    </citation>
    <scope>NUCLEOTIDE SEQUENCE [LARGE SCALE GENOMIC DNA]</scope>
    <source>
        <strain evidence="9 10">Y002</strain>
    </source>
</reference>
<dbReference type="GO" id="GO:0160147">
    <property type="term" value="F:tRNA pseudouridine(38-40) synthase activity"/>
    <property type="evidence" value="ECO:0007669"/>
    <property type="project" value="UniProtKB-EC"/>
</dbReference>
<dbReference type="OrthoDB" id="9811823at2"/>
<evidence type="ECO:0000313" key="10">
    <source>
        <dbReference type="Proteomes" id="UP000245380"/>
    </source>
</evidence>
<evidence type="ECO:0000256" key="5">
    <source>
        <dbReference type="PIRSR" id="PIRSR001430-1"/>
    </source>
</evidence>
<feature type="domain" description="Pseudouridine synthase I TruA alpha/beta" evidence="8">
    <location>
        <begin position="8"/>
        <end position="96"/>
    </location>
</feature>
<dbReference type="EC" id="5.4.99.12" evidence="4"/>
<comment type="caution">
    <text evidence="9">The sequence shown here is derived from an EMBL/GenBank/DDBJ whole genome shotgun (WGS) entry which is preliminary data.</text>
</comment>
<dbReference type="InterPro" id="IPR001406">
    <property type="entry name" value="PsdUridine_synth_TruA"/>
</dbReference>
<accession>A0A2U3DBK7</accession>
<protein>
    <recommendedName>
        <fullName evidence="4">tRNA pseudouridine synthase A</fullName>
        <ecNumber evidence="4">5.4.99.12</ecNumber>
    </recommendedName>
    <alternativeName>
        <fullName evidence="4">tRNA pseudouridine(38-40) synthase</fullName>
    </alternativeName>
    <alternativeName>
        <fullName evidence="4">tRNA pseudouridylate synthase I</fullName>
    </alternativeName>
    <alternativeName>
        <fullName evidence="4">tRNA-uridine isomerase I</fullName>
    </alternativeName>
</protein>
<evidence type="ECO:0000256" key="4">
    <source>
        <dbReference type="HAMAP-Rule" id="MF_00171"/>
    </source>
</evidence>
<dbReference type="Gene3D" id="3.30.70.580">
    <property type="entry name" value="Pseudouridine synthase I, catalytic domain, N-terminal subdomain"/>
    <property type="match status" value="1"/>
</dbReference>
<keyword evidence="3 4" id="KW-0413">Isomerase</keyword>
<dbReference type="InterPro" id="IPR020095">
    <property type="entry name" value="PsdUridine_synth_TruA_C"/>
</dbReference>
<dbReference type="InterPro" id="IPR020097">
    <property type="entry name" value="PsdUridine_synth_TruA_a/b_dom"/>
</dbReference>